<name>A0A2X4R7H0_HAEHA</name>
<evidence type="ECO:0000313" key="2">
    <source>
        <dbReference type="EMBL" id="TPH25727.1"/>
    </source>
</evidence>
<dbReference type="EMBL" id="LS483458">
    <property type="protein sequence ID" value="SQH97893.1"/>
    <property type="molecule type" value="Genomic_DNA"/>
</dbReference>
<accession>A0A2X4R7H0</accession>
<dbReference type="RefSeq" id="WP_111697074.1">
    <property type="nucleotide sequence ID" value="NZ_LS483458.1"/>
</dbReference>
<evidence type="ECO:0000313" key="3">
    <source>
        <dbReference type="Proteomes" id="UP000248808"/>
    </source>
</evidence>
<dbReference type="GeneID" id="56958401"/>
<evidence type="ECO:0000313" key="4">
    <source>
        <dbReference type="Proteomes" id="UP000316888"/>
    </source>
</evidence>
<protein>
    <recommendedName>
        <fullName evidence="5">Lipoprotein</fullName>
    </recommendedName>
</protein>
<reference evidence="2 4" key="2">
    <citation type="submission" date="2019-01" db="EMBL/GenBank/DDBJ databases">
        <title>Comparative genomic analysis identifies haemin-independent Haemophilus haemolyticus: a formal re-classification of Haemophilus intermedius.</title>
        <authorList>
            <person name="Harris T.M."/>
            <person name="Price E.P."/>
            <person name="Sarovich D.S."/>
            <person name="Norskov-Lauritsen N."/>
            <person name="Beissbarth J."/>
            <person name="Chang A.B."/>
            <person name="Smith-Vaughan H.C."/>
        </authorList>
    </citation>
    <scope>NUCLEOTIDE SEQUENCE [LARGE SCALE GENOMIC DNA]</scope>
    <source>
        <strain evidence="2 4">60824 B Hi-4</strain>
    </source>
</reference>
<sequence length="127" mass="14865">MGRVKSIAVVIFLILFFTITSIYSCSDKGKLVTYRSQAGERLLNFLYKENLSRDILNVDNFRFYEINITLSGEKDKYESFIIKHGYLKMDNLTFCKDGNSIKVLCLNKNTLLRYSYDDHYCKERVDG</sequence>
<proteinExistence type="predicted"/>
<dbReference type="Proteomes" id="UP000248808">
    <property type="component" value="Chromosome 1"/>
</dbReference>
<dbReference type="Proteomes" id="UP000316888">
    <property type="component" value="Unassembled WGS sequence"/>
</dbReference>
<gene>
    <name evidence="2" type="ORF">EUX48_01555</name>
    <name evidence="1" type="ORF">NCTC10839_01831</name>
</gene>
<reference evidence="1 3" key="1">
    <citation type="submission" date="2018-06" db="EMBL/GenBank/DDBJ databases">
        <authorList>
            <consortium name="Pathogen Informatics"/>
            <person name="Doyle S."/>
        </authorList>
    </citation>
    <scope>NUCLEOTIDE SEQUENCE [LARGE SCALE GENOMIC DNA]</scope>
    <source>
        <strain evidence="1 3">NCTC10839</strain>
    </source>
</reference>
<organism evidence="1 3">
    <name type="scientific">Haemophilus haemolyticus</name>
    <dbReference type="NCBI Taxonomy" id="726"/>
    <lineage>
        <taxon>Bacteria</taxon>
        <taxon>Pseudomonadati</taxon>
        <taxon>Pseudomonadota</taxon>
        <taxon>Gammaproteobacteria</taxon>
        <taxon>Pasteurellales</taxon>
        <taxon>Pasteurellaceae</taxon>
        <taxon>Haemophilus</taxon>
    </lineage>
</organism>
<dbReference type="PROSITE" id="PS51257">
    <property type="entry name" value="PROKAR_LIPOPROTEIN"/>
    <property type="match status" value="1"/>
</dbReference>
<evidence type="ECO:0008006" key="5">
    <source>
        <dbReference type="Google" id="ProtNLM"/>
    </source>
</evidence>
<dbReference type="AlphaFoldDB" id="A0A2X4R7H0"/>
<dbReference type="EMBL" id="SDPB01000001">
    <property type="protein sequence ID" value="TPH25727.1"/>
    <property type="molecule type" value="Genomic_DNA"/>
</dbReference>
<dbReference type="KEGG" id="hhz:NCTC10839_01831"/>
<evidence type="ECO:0000313" key="1">
    <source>
        <dbReference type="EMBL" id="SQH97893.1"/>
    </source>
</evidence>